<organism evidence="3 4">
    <name type="scientific">Lobosporangium transversale</name>
    <dbReference type="NCBI Taxonomy" id="64571"/>
    <lineage>
        <taxon>Eukaryota</taxon>
        <taxon>Fungi</taxon>
        <taxon>Fungi incertae sedis</taxon>
        <taxon>Mucoromycota</taxon>
        <taxon>Mortierellomycotina</taxon>
        <taxon>Mortierellomycetes</taxon>
        <taxon>Mortierellales</taxon>
        <taxon>Mortierellaceae</taxon>
        <taxon>Lobosporangium</taxon>
    </lineage>
</organism>
<accession>A0A1Y2GQG5</accession>
<dbReference type="InterPro" id="IPR013520">
    <property type="entry name" value="Ribonucl_H"/>
</dbReference>
<feature type="region of interest" description="Disordered" evidence="1">
    <location>
        <begin position="144"/>
        <end position="164"/>
    </location>
</feature>
<name>A0A1Y2GQG5_9FUNG</name>
<dbReference type="Gene3D" id="3.30.420.10">
    <property type="entry name" value="Ribonuclease H-like superfamily/Ribonuclease H"/>
    <property type="match status" value="1"/>
</dbReference>
<dbReference type="PANTHER" id="PTHR28083:SF1">
    <property type="entry name" value="GOOD FOR FULL DBP5 ACTIVITY PROTEIN 2"/>
    <property type="match status" value="1"/>
</dbReference>
<dbReference type="InterPro" id="IPR012337">
    <property type="entry name" value="RNaseH-like_sf"/>
</dbReference>
<dbReference type="GO" id="GO:0003676">
    <property type="term" value="F:nucleic acid binding"/>
    <property type="evidence" value="ECO:0007669"/>
    <property type="project" value="InterPro"/>
</dbReference>
<dbReference type="AlphaFoldDB" id="A0A1Y2GQG5"/>
<evidence type="ECO:0000313" key="4">
    <source>
        <dbReference type="Proteomes" id="UP000193648"/>
    </source>
</evidence>
<dbReference type="GO" id="GO:0005634">
    <property type="term" value="C:nucleus"/>
    <property type="evidence" value="ECO:0007669"/>
    <property type="project" value="TreeGrafter"/>
</dbReference>
<dbReference type="SUPFAM" id="SSF53098">
    <property type="entry name" value="Ribonuclease H-like"/>
    <property type="match status" value="1"/>
</dbReference>
<dbReference type="PANTHER" id="PTHR28083">
    <property type="entry name" value="GOOD FOR FULL DBP5 ACTIVITY PROTEIN 2"/>
    <property type="match status" value="1"/>
</dbReference>
<dbReference type="SMART" id="SM00479">
    <property type="entry name" value="EXOIII"/>
    <property type="match status" value="1"/>
</dbReference>
<feature type="compositionally biased region" description="Low complexity" evidence="1">
    <location>
        <begin position="147"/>
        <end position="156"/>
    </location>
</feature>
<keyword evidence="4" id="KW-1185">Reference proteome</keyword>
<proteinExistence type="predicted"/>
<dbReference type="RefSeq" id="XP_021881882.1">
    <property type="nucleotide sequence ID" value="XM_022030068.1"/>
</dbReference>
<evidence type="ECO:0000256" key="1">
    <source>
        <dbReference type="SAM" id="MobiDB-lite"/>
    </source>
</evidence>
<feature type="domain" description="Exonuclease" evidence="2">
    <location>
        <begin position="183"/>
        <end position="356"/>
    </location>
</feature>
<dbReference type="Pfam" id="PF21762">
    <property type="entry name" value="DEDDh_C"/>
    <property type="match status" value="1"/>
</dbReference>
<dbReference type="STRING" id="64571.A0A1Y2GQG5"/>
<dbReference type="InParanoid" id="A0A1Y2GQG5"/>
<dbReference type="GeneID" id="33571911"/>
<protein>
    <recommendedName>
        <fullName evidence="2">Exonuclease domain-containing protein</fullName>
    </recommendedName>
</protein>
<dbReference type="Proteomes" id="UP000193648">
    <property type="component" value="Unassembled WGS sequence"/>
</dbReference>
<dbReference type="EMBL" id="MCFF01000016">
    <property type="protein sequence ID" value="ORZ17495.1"/>
    <property type="molecule type" value="Genomic_DNA"/>
</dbReference>
<evidence type="ECO:0000313" key="3">
    <source>
        <dbReference type="EMBL" id="ORZ17495.1"/>
    </source>
</evidence>
<dbReference type="InterPro" id="IPR036397">
    <property type="entry name" value="RNaseH_sf"/>
</dbReference>
<sequence>MLTTSFLQLHTAMYEWNKECPQDLKRDLDVFFGSKEFLDRPDVFYKGMEDSSQKWVALISMTGLEETRAMLSRVLEYDFTQLHEARNGTFSKISAAPRMPLAAAYNKFLKDLVRDNKALKRQHKITGWTRELDRATEMIMLGPKNDATTTTTTTATSQREDPTKVKPRLLTPLEYAAAQHGMWFISVDIESFEFDHSKILEIGWSIHDSRLNKMFDKHYAISEYRHLKNGKYVADRRDRFIFGQTIWASLQDAIAVFQEDLTKATKRNPEGVFALIAHDMSSDEGYLRKMGVIFPEKMVKFDTLHLNGARAKDATMTGLGRLLDELDIENYSLHNAGNDAHYTMELFLWLVRNHEAQKVAAAQENLPN</sequence>
<dbReference type="InterPro" id="IPR048519">
    <property type="entry name" value="Gfd2/YDR514C-like_C"/>
</dbReference>
<dbReference type="InterPro" id="IPR040151">
    <property type="entry name" value="Gfd2/YDR514C-like"/>
</dbReference>
<evidence type="ECO:0000259" key="2">
    <source>
        <dbReference type="SMART" id="SM00479"/>
    </source>
</evidence>
<reference evidence="3 4" key="1">
    <citation type="submission" date="2016-07" db="EMBL/GenBank/DDBJ databases">
        <title>Pervasive Adenine N6-methylation of Active Genes in Fungi.</title>
        <authorList>
            <consortium name="DOE Joint Genome Institute"/>
            <person name="Mondo S.J."/>
            <person name="Dannebaum R.O."/>
            <person name="Kuo R.C."/>
            <person name="Labutti K."/>
            <person name="Haridas S."/>
            <person name="Kuo A."/>
            <person name="Salamov A."/>
            <person name="Ahrendt S.R."/>
            <person name="Lipzen A."/>
            <person name="Sullivan W."/>
            <person name="Andreopoulos W.B."/>
            <person name="Clum A."/>
            <person name="Lindquist E."/>
            <person name="Daum C."/>
            <person name="Ramamoorthy G.K."/>
            <person name="Gryganskyi A."/>
            <person name="Culley D."/>
            <person name="Magnuson J.K."/>
            <person name="James T.Y."/>
            <person name="O'Malley M.A."/>
            <person name="Stajich J.E."/>
            <person name="Spatafora J.W."/>
            <person name="Visel A."/>
            <person name="Grigoriev I.V."/>
        </authorList>
    </citation>
    <scope>NUCLEOTIDE SEQUENCE [LARGE SCALE GENOMIC DNA]</scope>
    <source>
        <strain evidence="3 4">NRRL 3116</strain>
    </source>
</reference>
<comment type="caution">
    <text evidence="3">The sequence shown here is derived from an EMBL/GenBank/DDBJ whole genome shotgun (WGS) entry which is preliminary data.</text>
</comment>
<gene>
    <name evidence="3" type="ORF">BCR41DRAFT_421724</name>
</gene>
<dbReference type="OrthoDB" id="5953249at2759"/>